<reference evidence="1" key="2">
    <citation type="submission" date="2025-08" db="UniProtKB">
        <authorList>
            <consortium name="Ensembl"/>
        </authorList>
    </citation>
    <scope>IDENTIFICATION</scope>
</reference>
<protein>
    <submittedName>
        <fullName evidence="1">Uncharacterized protein</fullName>
    </submittedName>
</protein>
<organism evidence="1 2">
    <name type="scientific">Sparus aurata</name>
    <name type="common">Gilthead sea bream</name>
    <dbReference type="NCBI Taxonomy" id="8175"/>
    <lineage>
        <taxon>Eukaryota</taxon>
        <taxon>Metazoa</taxon>
        <taxon>Chordata</taxon>
        <taxon>Craniata</taxon>
        <taxon>Vertebrata</taxon>
        <taxon>Euteleostomi</taxon>
        <taxon>Actinopterygii</taxon>
        <taxon>Neopterygii</taxon>
        <taxon>Teleostei</taxon>
        <taxon>Neoteleostei</taxon>
        <taxon>Acanthomorphata</taxon>
        <taxon>Eupercaria</taxon>
        <taxon>Spariformes</taxon>
        <taxon>Sparidae</taxon>
        <taxon>Sparus</taxon>
    </lineage>
</organism>
<dbReference type="InParanoid" id="A0A671VGP2"/>
<keyword evidence="2" id="KW-1185">Reference proteome</keyword>
<accession>A0A671VGP2</accession>
<sequence>PLTKDHKALLCGPFTPQSISVTQHISKSVSYKKTNVAPTGMHGPAPEECSISVNTPAVSCGMFPGDLEDLPGLVVACCGPKLQVSRKVLGIDVSPATWEPAIAEHFSGAQIKS</sequence>
<reference evidence="1" key="1">
    <citation type="submission" date="2021-04" db="EMBL/GenBank/DDBJ databases">
        <authorList>
            <consortium name="Wellcome Sanger Institute Data Sharing"/>
        </authorList>
    </citation>
    <scope>NUCLEOTIDE SEQUENCE [LARGE SCALE GENOMIC DNA]</scope>
</reference>
<reference evidence="1" key="3">
    <citation type="submission" date="2025-09" db="UniProtKB">
        <authorList>
            <consortium name="Ensembl"/>
        </authorList>
    </citation>
    <scope>IDENTIFICATION</scope>
</reference>
<dbReference type="Ensembl" id="ENSSAUT00010025172.1">
    <property type="protein sequence ID" value="ENSSAUP00010023826.1"/>
    <property type="gene ID" value="ENSSAUG00010010462.1"/>
</dbReference>
<evidence type="ECO:0000313" key="2">
    <source>
        <dbReference type="Proteomes" id="UP000472265"/>
    </source>
</evidence>
<evidence type="ECO:0000313" key="1">
    <source>
        <dbReference type="Ensembl" id="ENSSAUP00010023826.1"/>
    </source>
</evidence>
<dbReference type="Proteomes" id="UP000472265">
    <property type="component" value="Chromosome 4"/>
</dbReference>
<proteinExistence type="predicted"/>
<dbReference type="AlphaFoldDB" id="A0A671VGP2"/>
<name>A0A671VGP2_SPAAU</name>